<dbReference type="NCBIfam" id="TIGR00150">
    <property type="entry name" value="T6A_YjeE"/>
    <property type="match status" value="1"/>
</dbReference>
<comment type="subcellular location">
    <subcellularLocation>
        <location evidence="1">Cytoplasm</location>
    </subcellularLocation>
</comment>
<dbReference type="EMBL" id="CP000724">
    <property type="protein sequence ID" value="ABR47028.1"/>
    <property type="molecule type" value="Genomic_DNA"/>
</dbReference>
<evidence type="ECO:0000256" key="7">
    <source>
        <dbReference type="ARBA" id="ARBA00022741"/>
    </source>
</evidence>
<organism evidence="11 12">
    <name type="scientific">Alkaliphilus metalliredigens (strain QYMF)</name>
    <dbReference type="NCBI Taxonomy" id="293826"/>
    <lineage>
        <taxon>Bacteria</taxon>
        <taxon>Bacillati</taxon>
        <taxon>Bacillota</taxon>
        <taxon>Clostridia</taxon>
        <taxon>Peptostreptococcales</taxon>
        <taxon>Natronincolaceae</taxon>
        <taxon>Alkaliphilus</taxon>
    </lineage>
</organism>
<dbReference type="KEGG" id="amt:Amet_0803"/>
<reference evidence="12" key="1">
    <citation type="journal article" date="2016" name="Genome Announc.">
        <title>Complete genome sequence of Alkaliphilus metalliredigens strain QYMF, an alkaliphilic and metal-reducing bacterium isolated from borax-contaminated leachate ponds.</title>
        <authorList>
            <person name="Hwang C."/>
            <person name="Copeland A."/>
            <person name="Lucas S."/>
            <person name="Lapidus A."/>
            <person name="Barry K."/>
            <person name="Detter J.C."/>
            <person name="Glavina Del Rio T."/>
            <person name="Hammon N."/>
            <person name="Israni S."/>
            <person name="Dalin E."/>
            <person name="Tice H."/>
            <person name="Pitluck S."/>
            <person name="Chertkov O."/>
            <person name="Brettin T."/>
            <person name="Bruce D."/>
            <person name="Han C."/>
            <person name="Schmutz J."/>
            <person name="Larimer F."/>
            <person name="Land M.L."/>
            <person name="Hauser L."/>
            <person name="Kyrpides N."/>
            <person name="Mikhailova N."/>
            <person name="Ye Q."/>
            <person name="Zhou J."/>
            <person name="Richardson P."/>
            <person name="Fields M.W."/>
        </authorList>
    </citation>
    <scope>NUCLEOTIDE SEQUENCE [LARGE SCALE GENOMIC DNA]</scope>
    <source>
        <strain evidence="12">QYMF</strain>
    </source>
</reference>
<dbReference type="SUPFAM" id="SSF52540">
    <property type="entry name" value="P-loop containing nucleoside triphosphate hydrolases"/>
    <property type="match status" value="1"/>
</dbReference>
<dbReference type="InterPro" id="IPR003442">
    <property type="entry name" value="T6A_TsaE"/>
</dbReference>
<name>A6TLG0_ALKMQ</name>
<dbReference type="GO" id="GO:0005737">
    <property type="term" value="C:cytoplasm"/>
    <property type="evidence" value="ECO:0007669"/>
    <property type="project" value="UniProtKB-SubCell"/>
</dbReference>
<sequence length="152" mass="17473">MICKEIKSLKEMEALGEKMGAVLRPGKILCLKGDLGAGKTTLTQALARGLEVTDYVTSPTFTIIHQYEGRLPLYHFDVYRINHFTEMEDIGYEDYFYGEGVCVIEWATLIEEILPEDCLWIEIRVVGVQERQICFYPANEEDLQMIEELLKS</sequence>
<evidence type="ECO:0000313" key="11">
    <source>
        <dbReference type="EMBL" id="ABR47028.1"/>
    </source>
</evidence>
<dbReference type="GO" id="GO:0002949">
    <property type="term" value="P:tRNA threonylcarbamoyladenosine modification"/>
    <property type="evidence" value="ECO:0007669"/>
    <property type="project" value="InterPro"/>
</dbReference>
<keyword evidence="8" id="KW-0067">ATP-binding</keyword>
<dbReference type="Pfam" id="PF02367">
    <property type="entry name" value="TsaE"/>
    <property type="match status" value="1"/>
</dbReference>
<dbReference type="HOGENOM" id="CLU_087829_3_0_9"/>
<dbReference type="PANTHER" id="PTHR33540:SF2">
    <property type="entry name" value="TRNA THREONYLCARBAMOYLADENOSINE BIOSYNTHESIS PROTEIN TSAE"/>
    <property type="match status" value="1"/>
</dbReference>
<evidence type="ECO:0000256" key="8">
    <source>
        <dbReference type="ARBA" id="ARBA00022840"/>
    </source>
</evidence>
<dbReference type="OrthoDB" id="9815896at2"/>
<keyword evidence="6" id="KW-0479">Metal-binding</keyword>
<protein>
    <recommendedName>
        <fullName evidence="3">tRNA threonylcarbamoyladenosine biosynthesis protein TsaE</fullName>
    </recommendedName>
    <alternativeName>
        <fullName evidence="10">t(6)A37 threonylcarbamoyladenosine biosynthesis protein TsaE</fullName>
    </alternativeName>
</protein>
<dbReference type="GO" id="GO:0005524">
    <property type="term" value="F:ATP binding"/>
    <property type="evidence" value="ECO:0007669"/>
    <property type="project" value="UniProtKB-KW"/>
</dbReference>
<dbReference type="STRING" id="293826.Amet_0803"/>
<evidence type="ECO:0000256" key="3">
    <source>
        <dbReference type="ARBA" id="ARBA00019010"/>
    </source>
</evidence>
<dbReference type="eggNOG" id="COG0802">
    <property type="taxonomic scope" value="Bacteria"/>
</dbReference>
<evidence type="ECO:0000256" key="2">
    <source>
        <dbReference type="ARBA" id="ARBA00007599"/>
    </source>
</evidence>
<gene>
    <name evidence="11" type="ordered locus">Amet_0803</name>
</gene>
<dbReference type="InterPro" id="IPR027417">
    <property type="entry name" value="P-loop_NTPase"/>
</dbReference>
<proteinExistence type="inferred from homology"/>
<dbReference type="GO" id="GO:0046872">
    <property type="term" value="F:metal ion binding"/>
    <property type="evidence" value="ECO:0007669"/>
    <property type="project" value="UniProtKB-KW"/>
</dbReference>
<evidence type="ECO:0000256" key="10">
    <source>
        <dbReference type="ARBA" id="ARBA00032441"/>
    </source>
</evidence>
<keyword evidence="5" id="KW-0819">tRNA processing</keyword>
<dbReference type="PANTHER" id="PTHR33540">
    <property type="entry name" value="TRNA THREONYLCARBAMOYLADENOSINE BIOSYNTHESIS PROTEIN TSAE"/>
    <property type="match status" value="1"/>
</dbReference>
<comment type="similarity">
    <text evidence="2">Belongs to the TsaE family.</text>
</comment>
<keyword evidence="9" id="KW-0460">Magnesium</keyword>
<evidence type="ECO:0000256" key="9">
    <source>
        <dbReference type="ARBA" id="ARBA00022842"/>
    </source>
</evidence>
<evidence type="ECO:0000256" key="1">
    <source>
        <dbReference type="ARBA" id="ARBA00004496"/>
    </source>
</evidence>
<keyword evidence="12" id="KW-1185">Reference proteome</keyword>
<accession>A6TLG0</accession>
<evidence type="ECO:0000313" key="12">
    <source>
        <dbReference type="Proteomes" id="UP000001572"/>
    </source>
</evidence>
<dbReference type="AlphaFoldDB" id="A6TLG0"/>
<dbReference type="Proteomes" id="UP000001572">
    <property type="component" value="Chromosome"/>
</dbReference>
<evidence type="ECO:0000256" key="5">
    <source>
        <dbReference type="ARBA" id="ARBA00022694"/>
    </source>
</evidence>
<keyword evidence="7" id="KW-0547">Nucleotide-binding</keyword>
<dbReference type="Gene3D" id="3.40.50.300">
    <property type="entry name" value="P-loop containing nucleotide triphosphate hydrolases"/>
    <property type="match status" value="1"/>
</dbReference>
<dbReference type="RefSeq" id="WP_012062071.1">
    <property type="nucleotide sequence ID" value="NC_009633.1"/>
</dbReference>
<evidence type="ECO:0000256" key="6">
    <source>
        <dbReference type="ARBA" id="ARBA00022723"/>
    </source>
</evidence>
<keyword evidence="4" id="KW-0963">Cytoplasm</keyword>
<evidence type="ECO:0000256" key="4">
    <source>
        <dbReference type="ARBA" id="ARBA00022490"/>
    </source>
</evidence>